<evidence type="ECO:0000313" key="9">
    <source>
        <dbReference type="EMBL" id="OCH98311.1"/>
    </source>
</evidence>
<dbReference type="PATRIC" id="fig|455.5.peg.75"/>
<comment type="catalytic activity">
    <reaction evidence="1">
        <text>ATP + protein L-histidine = ADP + protein N-phospho-L-histidine.</text>
        <dbReference type="EC" id="2.7.13.3"/>
    </reaction>
</comment>
<dbReference type="InterPro" id="IPR000014">
    <property type="entry name" value="PAS"/>
</dbReference>
<dbReference type="InterPro" id="IPR004358">
    <property type="entry name" value="Sig_transdc_His_kin-like_C"/>
</dbReference>
<dbReference type="SUPFAM" id="SSF55785">
    <property type="entry name" value="PYP-like sensor domain (PAS domain)"/>
    <property type="match status" value="1"/>
</dbReference>
<dbReference type="EMBL" id="LYOZ01000016">
    <property type="protein sequence ID" value="OCH98311.1"/>
    <property type="molecule type" value="Genomic_DNA"/>
</dbReference>
<dbReference type="CDD" id="cd00130">
    <property type="entry name" value="PAS"/>
    <property type="match status" value="1"/>
</dbReference>
<keyword evidence="3" id="KW-0597">Phosphoprotein</keyword>
<keyword evidence="5 8" id="KW-0418">Kinase</keyword>
<dbReference type="InterPro" id="IPR052162">
    <property type="entry name" value="Sensor_kinase/Photoreceptor"/>
</dbReference>
<name>A0A0W0UZK8_9GAMM</name>
<sequence length="471" mass="53675">MELHKLLLRQLNRAQIEVDNLPSDLKQWQEFISRVNKTYQETDQERYLLERSMNISSREMMLLNEKLERAQHIARLCYWHYDADTDRISWSKELYNLLDLNPNALQTLKEFLDVVHPEDSAQLKSLVSTALDKRVNYTFELRLKNGQGQYQWYRTIADCQGQKNELSGILIDIDRDKKNEEEIKELSQKLLETARRAGMSEIATSILHNIGNVLNSSNVSINLIKENFSQPFYQKLFKIIAMLKEHQRDIENYLTQDEKGKLIPEYLIALGDILIKAQQDNLTELTNLEEDIQHLKAIVAMQQAFSGVSSIAEKIYIPELIETALQMSANSLKDKAITVNKQYGDSSFVFADKSKLLQILINLIQNAKEAVSNNSPNKKKQIDFSVKHANKKLQIVVTDNGEGILPDNLDRIFSFGFTTKPNGHGFGLHSCALSAQDMGGALKVKSPGPGKGAIFTLTLPVTHSEKQRSVR</sequence>
<proteinExistence type="predicted"/>
<evidence type="ECO:0000313" key="10">
    <source>
        <dbReference type="Proteomes" id="UP000054715"/>
    </source>
</evidence>
<reference evidence="8 10" key="1">
    <citation type="submission" date="2015-11" db="EMBL/GenBank/DDBJ databases">
        <title>Genomic analysis of 38 Legionella species identifies large and diverse effector repertoires.</title>
        <authorList>
            <person name="Burstein D."/>
            <person name="Amaro F."/>
            <person name="Zusman T."/>
            <person name="Lifshitz Z."/>
            <person name="Cohen O."/>
            <person name="Gilbert J.A."/>
            <person name="Pupko T."/>
            <person name="Shuman H.A."/>
            <person name="Segal G."/>
        </authorList>
    </citation>
    <scope>NUCLEOTIDE SEQUENCE [LARGE SCALE GENOMIC DNA]</scope>
    <source>
        <strain evidence="8 10">JA-26-G1-E2</strain>
    </source>
</reference>
<evidence type="ECO:0000259" key="7">
    <source>
        <dbReference type="PROSITE" id="PS50112"/>
    </source>
</evidence>
<evidence type="ECO:0000313" key="11">
    <source>
        <dbReference type="Proteomes" id="UP000093336"/>
    </source>
</evidence>
<evidence type="ECO:0000256" key="4">
    <source>
        <dbReference type="ARBA" id="ARBA00022679"/>
    </source>
</evidence>
<keyword evidence="11" id="KW-1185">Reference proteome</keyword>
<dbReference type="SUPFAM" id="SSF55874">
    <property type="entry name" value="ATPase domain of HSP90 chaperone/DNA topoisomerase II/histidine kinase"/>
    <property type="match status" value="1"/>
</dbReference>
<dbReference type="OrthoDB" id="149796at2"/>
<dbReference type="GO" id="GO:0004673">
    <property type="term" value="F:protein histidine kinase activity"/>
    <property type="evidence" value="ECO:0007669"/>
    <property type="project" value="UniProtKB-EC"/>
</dbReference>
<dbReference type="Gene3D" id="3.30.565.10">
    <property type="entry name" value="Histidine kinase-like ATPase, C-terminal domain"/>
    <property type="match status" value="1"/>
</dbReference>
<dbReference type="PROSITE" id="PS50109">
    <property type="entry name" value="HIS_KIN"/>
    <property type="match status" value="1"/>
</dbReference>
<protein>
    <recommendedName>
        <fullName evidence="2">histidine kinase</fullName>
        <ecNumber evidence="2">2.7.13.3</ecNumber>
    </recommendedName>
</protein>
<gene>
    <name evidence="9" type="ORF">A8135_12200</name>
    <name evidence="8" type="ORF">Ljam_0072</name>
</gene>
<feature type="domain" description="PAS" evidence="7">
    <location>
        <begin position="82"/>
        <end position="134"/>
    </location>
</feature>
<dbReference type="EC" id="2.7.13.3" evidence="2"/>
<dbReference type="InterPro" id="IPR035965">
    <property type="entry name" value="PAS-like_dom_sf"/>
</dbReference>
<evidence type="ECO:0000259" key="6">
    <source>
        <dbReference type="PROSITE" id="PS50109"/>
    </source>
</evidence>
<dbReference type="InterPro" id="IPR013655">
    <property type="entry name" value="PAS_fold_3"/>
</dbReference>
<dbReference type="Pfam" id="PF02518">
    <property type="entry name" value="HATPase_c"/>
    <property type="match status" value="1"/>
</dbReference>
<dbReference type="InterPro" id="IPR036890">
    <property type="entry name" value="HATPase_C_sf"/>
</dbReference>
<dbReference type="PANTHER" id="PTHR43304">
    <property type="entry name" value="PHYTOCHROME-LIKE PROTEIN CPH1"/>
    <property type="match status" value="1"/>
</dbReference>
<dbReference type="InterPro" id="IPR005467">
    <property type="entry name" value="His_kinase_dom"/>
</dbReference>
<evidence type="ECO:0000256" key="2">
    <source>
        <dbReference type="ARBA" id="ARBA00012438"/>
    </source>
</evidence>
<keyword evidence="4 8" id="KW-0808">Transferase</keyword>
<feature type="domain" description="Histidine kinase" evidence="6">
    <location>
        <begin position="308"/>
        <end position="463"/>
    </location>
</feature>
<dbReference type="Proteomes" id="UP000093336">
    <property type="component" value="Unassembled WGS sequence"/>
</dbReference>
<dbReference type="SMART" id="SM00387">
    <property type="entry name" value="HATPase_c"/>
    <property type="match status" value="1"/>
</dbReference>
<comment type="caution">
    <text evidence="8">The sequence shown here is derived from an EMBL/GenBank/DDBJ whole genome shotgun (WGS) entry which is preliminary data.</text>
</comment>
<dbReference type="STRING" id="455.Ljam_0072"/>
<dbReference type="Gene3D" id="3.30.450.20">
    <property type="entry name" value="PAS domain"/>
    <property type="match status" value="1"/>
</dbReference>
<dbReference type="InterPro" id="IPR003594">
    <property type="entry name" value="HATPase_dom"/>
</dbReference>
<dbReference type="PANTHER" id="PTHR43304:SF1">
    <property type="entry name" value="PAC DOMAIN-CONTAINING PROTEIN"/>
    <property type="match status" value="1"/>
</dbReference>
<evidence type="ECO:0000313" key="8">
    <source>
        <dbReference type="EMBL" id="KTD13282.1"/>
    </source>
</evidence>
<reference evidence="9 11" key="2">
    <citation type="submission" date="2016-05" db="EMBL/GenBank/DDBJ databases">
        <authorList>
            <person name="Prochazka B."/>
            <person name="Indra A."/>
            <person name="Hasenberger P."/>
            <person name="Blaschitz M."/>
            <person name="Wagner L."/>
            <person name="Wewalka G."/>
            <person name="Sorschag S."/>
            <person name="Schmid D."/>
            <person name="Ruppitsch W."/>
        </authorList>
    </citation>
    <scope>NUCLEOTIDE SEQUENCE [LARGE SCALE GENOMIC DNA]</scope>
    <source>
        <strain evidence="9 11">974010_12</strain>
    </source>
</reference>
<evidence type="ECO:0000256" key="1">
    <source>
        <dbReference type="ARBA" id="ARBA00000085"/>
    </source>
</evidence>
<evidence type="ECO:0000256" key="3">
    <source>
        <dbReference type="ARBA" id="ARBA00022553"/>
    </source>
</evidence>
<evidence type="ECO:0000256" key="5">
    <source>
        <dbReference type="ARBA" id="ARBA00022777"/>
    </source>
</evidence>
<dbReference type="RefSeq" id="WP_058448157.1">
    <property type="nucleotide sequence ID" value="NZ_CAAAJF010000003.1"/>
</dbReference>
<organism evidence="8 10">
    <name type="scientific">Legionella jamestowniensis</name>
    <dbReference type="NCBI Taxonomy" id="455"/>
    <lineage>
        <taxon>Bacteria</taxon>
        <taxon>Pseudomonadati</taxon>
        <taxon>Pseudomonadota</taxon>
        <taxon>Gammaproteobacteria</taxon>
        <taxon>Legionellales</taxon>
        <taxon>Legionellaceae</taxon>
        <taxon>Legionella</taxon>
    </lineage>
</organism>
<dbReference type="EMBL" id="LNYG01000001">
    <property type="protein sequence ID" value="KTD13282.1"/>
    <property type="molecule type" value="Genomic_DNA"/>
</dbReference>
<dbReference type="PRINTS" id="PR00344">
    <property type="entry name" value="BCTRLSENSOR"/>
</dbReference>
<dbReference type="Proteomes" id="UP000054715">
    <property type="component" value="Unassembled WGS sequence"/>
</dbReference>
<dbReference type="PROSITE" id="PS50112">
    <property type="entry name" value="PAS"/>
    <property type="match status" value="1"/>
</dbReference>
<dbReference type="Pfam" id="PF08447">
    <property type="entry name" value="PAS_3"/>
    <property type="match status" value="1"/>
</dbReference>
<accession>A0A0W0UZK8</accession>
<dbReference type="AlphaFoldDB" id="A0A0W0UZK8"/>